<organism evidence="1 2">
    <name type="scientific">Periplaneta americana</name>
    <name type="common">American cockroach</name>
    <name type="synonym">Blatta americana</name>
    <dbReference type="NCBI Taxonomy" id="6978"/>
    <lineage>
        <taxon>Eukaryota</taxon>
        <taxon>Metazoa</taxon>
        <taxon>Ecdysozoa</taxon>
        <taxon>Arthropoda</taxon>
        <taxon>Hexapoda</taxon>
        <taxon>Insecta</taxon>
        <taxon>Pterygota</taxon>
        <taxon>Neoptera</taxon>
        <taxon>Polyneoptera</taxon>
        <taxon>Dictyoptera</taxon>
        <taxon>Blattodea</taxon>
        <taxon>Blattoidea</taxon>
        <taxon>Blattidae</taxon>
        <taxon>Blattinae</taxon>
        <taxon>Periplaneta</taxon>
    </lineage>
</organism>
<accession>A0ABQ8TE38</accession>
<keyword evidence="2" id="KW-1185">Reference proteome</keyword>
<name>A0ABQ8TE38_PERAM</name>
<gene>
    <name evidence="1" type="ORF">ANN_05989</name>
</gene>
<evidence type="ECO:0000313" key="1">
    <source>
        <dbReference type="EMBL" id="KAJ4444199.1"/>
    </source>
</evidence>
<protein>
    <submittedName>
        <fullName evidence="1">Uncharacterized protein</fullName>
    </submittedName>
</protein>
<evidence type="ECO:0000313" key="2">
    <source>
        <dbReference type="Proteomes" id="UP001148838"/>
    </source>
</evidence>
<sequence length="338" mass="39580">MGNESNHLVLDNLEFTEMGHCRKPHAAREGLELNGLHQLLVYADDVNMLGENPQTIRGNTGILLESESPSFTTIKNNRPKAAYAVKVNSTELVSIVRSRNKFAFFSDERAFNIELYFRTGSYGLARSMWTSVPRKKSILSRLRTSHNIRDIAPAYNLSYNELNLYSNFHRNRFSHYRVKRVSKEKITDFLRRITYMPEKLHSKYGVHSEEYLPIHTEKSLRTPSKISEVRELQFGKRYTNQWRSVNLFDRFFSYSVDLSIVRWIFQLFDGSFSCSVDLSIVRWIFQLFDGSFSCSVDLSIVRCIFQLFDRFSSCSMDLSVVRRFFRLLEEFFDFSTGV</sequence>
<dbReference type="Proteomes" id="UP001148838">
    <property type="component" value="Unassembled WGS sequence"/>
</dbReference>
<dbReference type="EMBL" id="JAJSOF020000011">
    <property type="protein sequence ID" value="KAJ4444199.1"/>
    <property type="molecule type" value="Genomic_DNA"/>
</dbReference>
<proteinExistence type="predicted"/>
<comment type="caution">
    <text evidence="1">The sequence shown here is derived from an EMBL/GenBank/DDBJ whole genome shotgun (WGS) entry which is preliminary data.</text>
</comment>
<reference evidence="1 2" key="1">
    <citation type="journal article" date="2022" name="Allergy">
        <title>Genome assembly and annotation of Periplaneta americana reveal a comprehensive cockroach allergen profile.</title>
        <authorList>
            <person name="Wang L."/>
            <person name="Xiong Q."/>
            <person name="Saelim N."/>
            <person name="Wang L."/>
            <person name="Nong W."/>
            <person name="Wan A.T."/>
            <person name="Shi M."/>
            <person name="Liu X."/>
            <person name="Cao Q."/>
            <person name="Hui J.H.L."/>
            <person name="Sookrung N."/>
            <person name="Leung T.F."/>
            <person name="Tungtrongchitr A."/>
            <person name="Tsui S.K.W."/>
        </authorList>
    </citation>
    <scope>NUCLEOTIDE SEQUENCE [LARGE SCALE GENOMIC DNA]</scope>
    <source>
        <strain evidence="1">PWHHKU_190912</strain>
    </source>
</reference>